<reference evidence="4 5" key="1">
    <citation type="journal article" date="2024" name="bioRxiv">
        <title>Comparative genomics of Cryptococcus and Kwoniella reveals pathogenesis evolution and contrasting karyotype dynamics via intercentromeric recombination or chromosome fusion.</title>
        <authorList>
            <person name="Coelho M.A."/>
            <person name="David-Palma M."/>
            <person name="Shea T."/>
            <person name="Bowers K."/>
            <person name="McGinley-Smith S."/>
            <person name="Mohammad A.W."/>
            <person name="Gnirke A."/>
            <person name="Yurkov A.M."/>
            <person name="Nowrousian M."/>
            <person name="Sun S."/>
            <person name="Cuomo C.A."/>
            <person name="Heitman J."/>
        </authorList>
    </citation>
    <scope>NUCLEOTIDE SEQUENCE [LARGE SCALE GENOMIC DNA]</scope>
    <source>
        <strain evidence="4 5">CBS 13917</strain>
    </source>
</reference>
<accession>A0AAW0Z399</accession>
<feature type="domain" description="DNA mismatch repair protein MutS core" evidence="3">
    <location>
        <begin position="241"/>
        <end position="528"/>
    </location>
</feature>
<dbReference type="SUPFAM" id="SSF48334">
    <property type="entry name" value="DNA repair protein MutS, domain III"/>
    <property type="match status" value="1"/>
</dbReference>
<dbReference type="KEGG" id="kne:92179041"/>
<comment type="caution">
    <text evidence="4">The sequence shown here is derived from an EMBL/GenBank/DDBJ whole genome shotgun (WGS) entry which is preliminary data.</text>
</comment>
<feature type="region of interest" description="Disordered" evidence="2">
    <location>
        <begin position="1"/>
        <end position="34"/>
    </location>
</feature>
<dbReference type="InterPro" id="IPR027417">
    <property type="entry name" value="P-loop_NTPase"/>
</dbReference>
<dbReference type="GO" id="GO:0030983">
    <property type="term" value="F:mismatched DNA binding"/>
    <property type="evidence" value="ECO:0007669"/>
    <property type="project" value="InterPro"/>
</dbReference>
<evidence type="ECO:0000313" key="4">
    <source>
        <dbReference type="EMBL" id="KAK8864532.1"/>
    </source>
</evidence>
<dbReference type="SMART" id="SM00533">
    <property type="entry name" value="MUTSd"/>
    <property type="match status" value="1"/>
</dbReference>
<dbReference type="Pfam" id="PF05192">
    <property type="entry name" value="MutS_III"/>
    <property type="match status" value="1"/>
</dbReference>
<proteinExistence type="inferred from homology"/>
<dbReference type="GeneID" id="92179041"/>
<sequence length="628" mass="69495">MKTPDAAGRRSTRASTSSKLYGGVRCNRGSTTGQPRLQASTYVSNRDEDADVYYVAVLQGRGEGVEVGIAAINVATGHVSSRHRHELGSLTGKGDRLFSPIRHVGVSSDDNEAGADTKDVAFNKTLHQLHLYPPQKVLIPDTELPSRLGGGADRGWRKGLEFLSLLGVDDDNKAFTMMNVASKQYALCAASAVIAWLHMYKNITFQNGSLNVQYAPSEGIMYIDPDTASNLELVRNKITGKTDNTLFGILNHCHTPMGARLLRASILQPCNIASEIDERLDAVQELLHGSEKIKRLRAKFELLPKADLDTTIAQLSQGRPMLVDVATTSSRINMLLHLSTYLESMEIVRLELVGSSSKLLQKVEKIEILVHRGLCKIKGLVTPADLWAVKPTCNPLLETARKTYEENVSDIYELLEQVNRRHSLDCVLEIVDHKYHFATPKDQIDLLPTGFHCTDRGKYKIRFTSHELVGLAPWQSLTRQGALYRCTETIAVLDVVASFAYTAEMRPEFAGSLAVRMLALGDLTIRVRFAADGIRFLIELWEWGTAYQTTSTPPMDRQTSSSFKVQTCQERALTSANVPAEYASFKLHDALLTRMSNNDSMEEGLSTFALEMATSAMMLGEIGLLNRC</sequence>
<keyword evidence="5" id="KW-1185">Reference proteome</keyword>
<dbReference type="GO" id="GO:0007131">
    <property type="term" value="P:reciprocal meiotic recombination"/>
    <property type="evidence" value="ECO:0007669"/>
    <property type="project" value="TreeGrafter"/>
</dbReference>
<dbReference type="EMBL" id="JBCAWK010000003">
    <property type="protein sequence ID" value="KAK8864532.1"/>
    <property type="molecule type" value="Genomic_DNA"/>
</dbReference>
<dbReference type="Gene3D" id="3.40.50.300">
    <property type="entry name" value="P-loop containing nucleotide triphosphate hydrolases"/>
    <property type="match status" value="1"/>
</dbReference>
<dbReference type="AlphaFoldDB" id="A0AAW0Z399"/>
<gene>
    <name evidence="4" type="ORF">IAR55_001782</name>
</gene>
<comment type="similarity">
    <text evidence="1">Belongs to the DNA mismatch repair MutS family.</text>
</comment>
<dbReference type="GO" id="GO:0006298">
    <property type="term" value="P:mismatch repair"/>
    <property type="evidence" value="ECO:0007669"/>
    <property type="project" value="InterPro"/>
</dbReference>
<dbReference type="InterPro" id="IPR045076">
    <property type="entry name" value="MutS"/>
</dbReference>
<dbReference type="Gene3D" id="1.10.1420.10">
    <property type="match status" value="1"/>
</dbReference>
<dbReference type="InterPro" id="IPR036187">
    <property type="entry name" value="DNA_mismatch_repair_MutS_sf"/>
</dbReference>
<evidence type="ECO:0000313" key="5">
    <source>
        <dbReference type="Proteomes" id="UP001388673"/>
    </source>
</evidence>
<organism evidence="4 5">
    <name type="scientific">Kwoniella newhampshirensis</name>
    <dbReference type="NCBI Taxonomy" id="1651941"/>
    <lineage>
        <taxon>Eukaryota</taxon>
        <taxon>Fungi</taxon>
        <taxon>Dikarya</taxon>
        <taxon>Basidiomycota</taxon>
        <taxon>Agaricomycotina</taxon>
        <taxon>Tremellomycetes</taxon>
        <taxon>Tremellales</taxon>
        <taxon>Cryptococcaceae</taxon>
        <taxon>Kwoniella</taxon>
    </lineage>
</organism>
<protein>
    <recommendedName>
        <fullName evidence="3">DNA mismatch repair protein MutS core domain-containing protein</fullName>
    </recommendedName>
</protein>
<evidence type="ECO:0000256" key="1">
    <source>
        <dbReference type="ARBA" id="ARBA00006271"/>
    </source>
</evidence>
<evidence type="ECO:0000256" key="2">
    <source>
        <dbReference type="SAM" id="MobiDB-lite"/>
    </source>
</evidence>
<evidence type="ECO:0000259" key="3">
    <source>
        <dbReference type="SMART" id="SM00533"/>
    </source>
</evidence>
<dbReference type="GO" id="GO:0005634">
    <property type="term" value="C:nucleus"/>
    <property type="evidence" value="ECO:0007669"/>
    <property type="project" value="TreeGrafter"/>
</dbReference>
<dbReference type="InterPro" id="IPR007696">
    <property type="entry name" value="DNA_mismatch_repair_MutS_core"/>
</dbReference>
<dbReference type="PANTHER" id="PTHR11361:SF21">
    <property type="entry name" value="MUTS PROTEIN HOMOLOG 4"/>
    <property type="match status" value="1"/>
</dbReference>
<dbReference type="PANTHER" id="PTHR11361">
    <property type="entry name" value="DNA MISMATCH REPAIR PROTEIN MUTS FAMILY MEMBER"/>
    <property type="match status" value="1"/>
</dbReference>
<dbReference type="GO" id="GO:0140664">
    <property type="term" value="F:ATP-dependent DNA damage sensor activity"/>
    <property type="evidence" value="ECO:0007669"/>
    <property type="project" value="InterPro"/>
</dbReference>
<dbReference type="GO" id="GO:0005524">
    <property type="term" value="F:ATP binding"/>
    <property type="evidence" value="ECO:0007669"/>
    <property type="project" value="InterPro"/>
</dbReference>
<name>A0AAW0Z399_9TREE</name>
<dbReference type="RefSeq" id="XP_066804828.1">
    <property type="nucleotide sequence ID" value="XM_066944905.1"/>
</dbReference>
<dbReference type="Proteomes" id="UP001388673">
    <property type="component" value="Unassembled WGS sequence"/>
</dbReference>